<gene>
    <name evidence="2" type="ORF">METZ01_LOCUS177106</name>
</gene>
<dbReference type="InterPro" id="IPR005995">
    <property type="entry name" value="Pgm_bpd_ind"/>
</dbReference>
<accession>A0A382CEK5</accession>
<feature type="domain" description="Metalloenzyme" evidence="1">
    <location>
        <begin position="7"/>
        <end position="72"/>
    </location>
</feature>
<proteinExistence type="predicted"/>
<dbReference type="Gene3D" id="3.40.720.10">
    <property type="entry name" value="Alkaline Phosphatase, subunit A"/>
    <property type="match status" value="1"/>
</dbReference>
<dbReference type="Pfam" id="PF01676">
    <property type="entry name" value="Metalloenzyme"/>
    <property type="match status" value="1"/>
</dbReference>
<dbReference type="GO" id="GO:0005829">
    <property type="term" value="C:cytosol"/>
    <property type="evidence" value="ECO:0007669"/>
    <property type="project" value="TreeGrafter"/>
</dbReference>
<evidence type="ECO:0000259" key="1">
    <source>
        <dbReference type="Pfam" id="PF01676"/>
    </source>
</evidence>
<reference evidence="2" key="1">
    <citation type="submission" date="2018-05" db="EMBL/GenBank/DDBJ databases">
        <authorList>
            <person name="Lanie J.A."/>
            <person name="Ng W.-L."/>
            <person name="Kazmierczak K.M."/>
            <person name="Andrzejewski T.M."/>
            <person name="Davidsen T.M."/>
            <person name="Wayne K.J."/>
            <person name="Tettelin H."/>
            <person name="Glass J.I."/>
            <person name="Rusch D."/>
            <person name="Podicherti R."/>
            <person name="Tsui H.-C.T."/>
            <person name="Winkler M.E."/>
        </authorList>
    </citation>
    <scope>NUCLEOTIDE SEQUENCE</scope>
</reference>
<dbReference type="SUPFAM" id="SSF53649">
    <property type="entry name" value="Alkaline phosphatase-like"/>
    <property type="match status" value="1"/>
</dbReference>
<dbReference type="PANTHER" id="PTHR31637:SF0">
    <property type="entry name" value="2,3-BISPHOSPHOGLYCERATE-INDEPENDENT PHOSPHOGLYCERATE MUTASE"/>
    <property type="match status" value="1"/>
</dbReference>
<dbReference type="AlphaFoldDB" id="A0A382CEK5"/>
<dbReference type="InterPro" id="IPR006124">
    <property type="entry name" value="Metalloenzyme"/>
</dbReference>
<evidence type="ECO:0000313" key="2">
    <source>
        <dbReference type="EMBL" id="SVB24252.1"/>
    </source>
</evidence>
<dbReference type="InterPro" id="IPR017850">
    <property type="entry name" value="Alkaline_phosphatase_core_sf"/>
</dbReference>
<organism evidence="2">
    <name type="scientific">marine metagenome</name>
    <dbReference type="NCBI Taxonomy" id="408172"/>
    <lineage>
        <taxon>unclassified sequences</taxon>
        <taxon>metagenomes</taxon>
        <taxon>ecological metagenomes</taxon>
    </lineage>
</organism>
<protein>
    <recommendedName>
        <fullName evidence="1">Metalloenzyme domain-containing protein</fullName>
    </recommendedName>
</protein>
<dbReference type="PANTHER" id="PTHR31637">
    <property type="entry name" value="2,3-BISPHOSPHOGLYCERATE-INDEPENDENT PHOSPHOGLYCERATE MUTASE"/>
    <property type="match status" value="1"/>
</dbReference>
<dbReference type="GO" id="GO:0004619">
    <property type="term" value="F:phosphoglycerate mutase activity"/>
    <property type="evidence" value="ECO:0007669"/>
    <property type="project" value="InterPro"/>
</dbReference>
<dbReference type="GO" id="GO:0006007">
    <property type="term" value="P:glucose catabolic process"/>
    <property type="evidence" value="ECO:0007669"/>
    <property type="project" value="InterPro"/>
</dbReference>
<name>A0A382CEK5_9ZZZZ</name>
<dbReference type="GO" id="GO:0030145">
    <property type="term" value="F:manganese ion binding"/>
    <property type="evidence" value="ECO:0007669"/>
    <property type="project" value="TreeGrafter"/>
</dbReference>
<sequence>MMQLVHKPTILIILDGWGHTDNTDYNAIYSANKPVWDRIWNEHPHTLINASGLDVGLPASQMGNSEVGHMNIGAGRVVDQEFTRI</sequence>
<dbReference type="EMBL" id="UINC01034041">
    <property type="protein sequence ID" value="SVB24252.1"/>
    <property type="molecule type" value="Genomic_DNA"/>
</dbReference>
<feature type="non-terminal residue" evidence="2">
    <location>
        <position position="85"/>
    </location>
</feature>